<evidence type="ECO:0000313" key="4">
    <source>
        <dbReference type="EnsemblMetazoa" id="XP_019754605.1"/>
    </source>
</evidence>
<dbReference type="GO" id="GO:0071944">
    <property type="term" value="C:cell periphery"/>
    <property type="evidence" value="ECO:0007669"/>
    <property type="project" value="UniProtKB-ARBA"/>
</dbReference>
<dbReference type="KEGG" id="dpa:109533665"/>
<dbReference type="InterPro" id="IPR019748">
    <property type="entry name" value="FERM_central"/>
</dbReference>
<evidence type="ECO:0000256" key="1">
    <source>
        <dbReference type="ARBA" id="ARBA00004282"/>
    </source>
</evidence>
<evidence type="ECO:0000313" key="5">
    <source>
        <dbReference type="Proteomes" id="UP000019118"/>
    </source>
</evidence>
<dbReference type="InterPro" id="IPR000299">
    <property type="entry name" value="FERM_domain"/>
</dbReference>
<keyword evidence="2" id="KW-0965">Cell junction</keyword>
<dbReference type="GO" id="GO:0005856">
    <property type="term" value="C:cytoskeleton"/>
    <property type="evidence" value="ECO:0007669"/>
    <property type="project" value="TreeGrafter"/>
</dbReference>
<dbReference type="RefSeq" id="XP_019754605.1">
    <property type="nucleotide sequence ID" value="XM_019899046.2"/>
</dbReference>
<dbReference type="PROSITE" id="PS50057">
    <property type="entry name" value="FERM_3"/>
    <property type="match status" value="1"/>
</dbReference>
<dbReference type="GO" id="GO:0030182">
    <property type="term" value="P:neuron differentiation"/>
    <property type="evidence" value="ECO:0007669"/>
    <property type="project" value="UniProtKB-ARBA"/>
</dbReference>
<dbReference type="SUPFAM" id="SSF54236">
    <property type="entry name" value="Ubiquitin-like"/>
    <property type="match status" value="1"/>
</dbReference>
<dbReference type="CDD" id="cd14473">
    <property type="entry name" value="FERM_B-lobe"/>
    <property type="match status" value="1"/>
</dbReference>
<sequence>MQTVLSKTGIEVRYPCTVHLLLNGENFECDYKSDHTGLDLLKFVCSIQKIPDYSLWGLKYMDCKSMDEQRYWLDLDKLIRSQMKNISPIRFYFRAKVYPPEPYKVQEASVRHLLFQQLRLDLMGGRLFCEVNEAAMLVALVLQHVHSDFVPTSAWIYIMYMKSHVLRKERCSCEFYSAVQKRALDIYQRLLAGLQRLEIEDMFLRLASKLDSYGVEPFLVRNIDKQELLLCINFHGLRAYGKNKAIFLLRWPQVSKITHEGKGLFVHFAQGGVKVLECISFSECAYIWSIATDHHVYFTSPRYVSSAAREEDSPLPQDGRSDLSSFFGSCLNEYKCARFEHEMLEEQLQVSCSLLRLIDFNSWRSQLSVIYAVVILYIMGTHACLFEELPFFEGLKNWVLSFMSRLVFNKVLPF</sequence>
<reference evidence="5" key="1">
    <citation type="journal article" date="2013" name="Genome Biol.">
        <title>Draft genome of the mountain pine beetle, Dendroctonus ponderosae Hopkins, a major forest pest.</title>
        <authorList>
            <person name="Keeling C.I."/>
            <person name="Yuen M.M."/>
            <person name="Liao N.Y."/>
            <person name="Docking T.R."/>
            <person name="Chan S.K."/>
            <person name="Taylor G.A."/>
            <person name="Palmquist D.L."/>
            <person name="Jackman S.D."/>
            <person name="Nguyen A."/>
            <person name="Li M."/>
            <person name="Henderson H."/>
            <person name="Janes J.K."/>
            <person name="Zhao Y."/>
            <person name="Pandoh P."/>
            <person name="Moore R."/>
            <person name="Sperling F.A."/>
            <person name="Huber D.P."/>
            <person name="Birol I."/>
            <person name="Jones S.J."/>
            <person name="Bohlmann J."/>
        </authorList>
    </citation>
    <scope>NUCLEOTIDE SEQUENCE</scope>
</reference>
<dbReference type="InterPro" id="IPR011993">
    <property type="entry name" value="PH-like_dom_sf"/>
</dbReference>
<dbReference type="InterPro" id="IPR018979">
    <property type="entry name" value="FERM_N"/>
</dbReference>
<accession>A0AAR5P0K4</accession>
<dbReference type="Gene3D" id="2.30.29.30">
    <property type="entry name" value="Pleckstrin-homology domain (PH domain)/Phosphotyrosine-binding domain (PTB)"/>
    <property type="match status" value="1"/>
</dbReference>
<dbReference type="SMART" id="SM00295">
    <property type="entry name" value="B41"/>
    <property type="match status" value="1"/>
</dbReference>
<reference evidence="4" key="2">
    <citation type="submission" date="2024-08" db="UniProtKB">
        <authorList>
            <consortium name="EnsemblMetazoa"/>
        </authorList>
    </citation>
    <scope>IDENTIFICATION</scope>
</reference>
<dbReference type="EnsemblMetazoa" id="XM_019899046.1">
    <property type="protein sequence ID" value="XP_019754605.1"/>
    <property type="gene ID" value="LOC109533665"/>
</dbReference>
<comment type="subcellular location">
    <subcellularLocation>
        <location evidence="1">Cell junction</location>
    </subcellularLocation>
</comment>
<dbReference type="InterPro" id="IPR018980">
    <property type="entry name" value="FERM_PH-like_C"/>
</dbReference>
<protein>
    <recommendedName>
        <fullName evidence="3">FERM domain-containing protein</fullName>
    </recommendedName>
</protein>
<name>A0AAR5P0K4_DENPD</name>
<dbReference type="Pfam" id="PF00373">
    <property type="entry name" value="FERM_M"/>
    <property type="match status" value="1"/>
</dbReference>
<dbReference type="InterPro" id="IPR035963">
    <property type="entry name" value="FERM_2"/>
</dbReference>
<proteinExistence type="predicted"/>
<dbReference type="Pfam" id="PF09379">
    <property type="entry name" value="FERM_N"/>
    <property type="match status" value="1"/>
</dbReference>
<dbReference type="InterPro" id="IPR029071">
    <property type="entry name" value="Ubiquitin-like_domsf"/>
</dbReference>
<dbReference type="InterPro" id="IPR019749">
    <property type="entry name" value="Band_41_domain"/>
</dbReference>
<dbReference type="SUPFAM" id="SSF47031">
    <property type="entry name" value="Second domain of FERM"/>
    <property type="match status" value="1"/>
</dbReference>
<feature type="domain" description="FERM" evidence="3">
    <location>
        <begin position="14"/>
        <end position="302"/>
    </location>
</feature>
<evidence type="ECO:0000256" key="2">
    <source>
        <dbReference type="ARBA" id="ARBA00022949"/>
    </source>
</evidence>
<dbReference type="GO" id="GO:0009887">
    <property type="term" value="P:animal organ morphogenesis"/>
    <property type="evidence" value="ECO:0007669"/>
    <property type="project" value="UniProtKB-ARBA"/>
</dbReference>
<dbReference type="Gene3D" id="1.20.80.10">
    <property type="match status" value="1"/>
</dbReference>
<dbReference type="GO" id="GO:0031032">
    <property type="term" value="P:actomyosin structure organization"/>
    <property type="evidence" value="ECO:0007669"/>
    <property type="project" value="TreeGrafter"/>
</dbReference>
<dbReference type="EnsemblMetazoa" id="XM_019899057.1">
    <property type="protein sequence ID" value="XP_019754616.1"/>
    <property type="gene ID" value="LOC109533675"/>
</dbReference>
<dbReference type="PANTHER" id="PTHR23280">
    <property type="entry name" value="4.1 G PROTEIN"/>
    <property type="match status" value="1"/>
</dbReference>
<evidence type="ECO:0000259" key="3">
    <source>
        <dbReference type="PROSITE" id="PS50057"/>
    </source>
</evidence>
<dbReference type="GO" id="GO:0070161">
    <property type="term" value="C:anchoring junction"/>
    <property type="evidence" value="ECO:0007669"/>
    <property type="project" value="UniProtKB-SubCell"/>
</dbReference>
<dbReference type="SUPFAM" id="SSF50729">
    <property type="entry name" value="PH domain-like"/>
    <property type="match status" value="1"/>
</dbReference>
<dbReference type="InterPro" id="IPR014352">
    <property type="entry name" value="FERM/acyl-CoA-bd_prot_sf"/>
</dbReference>
<dbReference type="AlphaFoldDB" id="A0AAR5P0K4"/>
<dbReference type="GeneID" id="109533665"/>
<dbReference type="Proteomes" id="UP000019118">
    <property type="component" value="Unassembled WGS sequence"/>
</dbReference>
<dbReference type="Gene3D" id="3.10.20.90">
    <property type="entry name" value="Phosphatidylinositol 3-kinase Catalytic Subunit, Chain A, domain 1"/>
    <property type="match status" value="1"/>
</dbReference>
<dbReference type="Pfam" id="PF09380">
    <property type="entry name" value="FERM_C"/>
    <property type="match status" value="1"/>
</dbReference>
<keyword evidence="5" id="KW-1185">Reference proteome</keyword>
<dbReference type="PANTHER" id="PTHR23280:SF32">
    <property type="entry name" value="FI22325P1"/>
    <property type="match status" value="1"/>
</dbReference>
<dbReference type="PRINTS" id="PR00935">
    <property type="entry name" value="BAND41"/>
</dbReference>
<organism evidence="4 5">
    <name type="scientific">Dendroctonus ponderosae</name>
    <name type="common">Mountain pine beetle</name>
    <dbReference type="NCBI Taxonomy" id="77166"/>
    <lineage>
        <taxon>Eukaryota</taxon>
        <taxon>Metazoa</taxon>
        <taxon>Ecdysozoa</taxon>
        <taxon>Arthropoda</taxon>
        <taxon>Hexapoda</taxon>
        <taxon>Insecta</taxon>
        <taxon>Pterygota</taxon>
        <taxon>Neoptera</taxon>
        <taxon>Endopterygota</taxon>
        <taxon>Coleoptera</taxon>
        <taxon>Polyphaga</taxon>
        <taxon>Cucujiformia</taxon>
        <taxon>Curculionidae</taxon>
        <taxon>Scolytinae</taxon>
        <taxon>Dendroctonus</taxon>
    </lineage>
</organism>